<gene>
    <name evidence="1" type="ORF">NM208_g5524</name>
</gene>
<keyword evidence="2" id="KW-1185">Reference proteome</keyword>
<dbReference type="Proteomes" id="UP001148629">
    <property type="component" value="Unassembled WGS sequence"/>
</dbReference>
<proteinExistence type="predicted"/>
<evidence type="ECO:0000313" key="2">
    <source>
        <dbReference type="Proteomes" id="UP001148629"/>
    </source>
</evidence>
<organism evidence="1 2">
    <name type="scientific">Fusarium decemcellulare</name>
    <dbReference type="NCBI Taxonomy" id="57161"/>
    <lineage>
        <taxon>Eukaryota</taxon>
        <taxon>Fungi</taxon>
        <taxon>Dikarya</taxon>
        <taxon>Ascomycota</taxon>
        <taxon>Pezizomycotina</taxon>
        <taxon>Sordariomycetes</taxon>
        <taxon>Hypocreomycetidae</taxon>
        <taxon>Hypocreales</taxon>
        <taxon>Nectriaceae</taxon>
        <taxon>Fusarium</taxon>
        <taxon>Fusarium decemcellulare species complex</taxon>
    </lineage>
</organism>
<reference evidence="1" key="1">
    <citation type="submission" date="2022-08" db="EMBL/GenBank/DDBJ databases">
        <title>Genome Sequence of Fusarium decemcellulare.</title>
        <authorList>
            <person name="Buettner E."/>
        </authorList>
    </citation>
    <scope>NUCLEOTIDE SEQUENCE</scope>
    <source>
        <strain evidence="1">Babe19</strain>
    </source>
</reference>
<sequence length="357" mass="38973">MAAPREIRWGILATGAIAITFTKDLLLDPKTRGVEGIKHTVVAAASSTSSSRAESFIKDVGAPSTAKAYGSYEELVKNPNVEVIYVATPHSHHFKNVMLCLEAGKHVLCEKAFTVNAAQARILAEKAKEKNLLLMEAFWTRYFPLTAYVKDAVTSGKLGNIYRVFSDAGGRMAPETSFKDTNHRMVNPKLAGGALLDLGVYSLTWPFLVFYQPDSKPKVVSSMTKYEQTSADETTTMILTFPRPSSAGGDAHAIATTSIRIGNVRGDTNPQPCSWPKPGPGKGSGWYNGFLTFMNPEGEGQGMFWEADEAAFAIIEGRREGRCMDLGESIAVMEVLDEVRRQGGLEYPAEIETTEYP</sequence>
<dbReference type="EMBL" id="JANRMS010000465">
    <property type="protein sequence ID" value="KAJ3539363.1"/>
    <property type="molecule type" value="Genomic_DNA"/>
</dbReference>
<protein>
    <submittedName>
        <fullName evidence="1">Uncharacterized protein</fullName>
    </submittedName>
</protein>
<evidence type="ECO:0000313" key="1">
    <source>
        <dbReference type="EMBL" id="KAJ3539363.1"/>
    </source>
</evidence>
<accession>A0ACC1SGN1</accession>
<comment type="caution">
    <text evidence="1">The sequence shown here is derived from an EMBL/GenBank/DDBJ whole genome shotgun (WGS) entry which is preliminary data.</text>
</comment>
<name>A0ACC1SGN1_9HYPO</name>